<dbReference type="PANTHER" id="PTHR44846">
    <property type="entry name" value="MANNOSYL-D-GLYCERATE TRANSPORT/METABOLISM SYSTEM REPRESSOR MNGR-RELATED"/>
    <property type="match status" value="1"/>
</dbReference>
<dbReference type="RefSeq" id="WP_329513367.1">
    <property type="nucleotide sequence ID" value="NZ_BAAAYZ010000310.1"/>
</dbReference>
<dbReference type="Gene3D" id="1.10.10.10">
    <property type="entry name" value="Winged helix-like DNA-binding domain superfamily/Winged helix DNA-binding domain"/>
    <property type="match status" value="1"/>
</dbReference>
<protein>
    <submittedName>
        <fullName evidence="5">Winged helix-turn-helix domain-containing protein</fullName>
    </submittedName>
</protein>
<sequence>MIYEWQRVANDLERRIRAEEIPPGGRLENERELADTYSVSAGTVRRAVRELRERGLVETLPAKGSYVADPLPPAEA</sequence>
<evidence type="ECO:0000259" key="4">
    <source>
        <dbReference type="PROSITE" id="PS50949"/>
    </source>
</evidence>
<dbReference type="CDD" id="cd07377">
    <property type="entry name" value="WHTH_GntR"/>
    <property type="match status" value="1"/>
</dbReference>
<proteinExistence type="predicted"/>
<keyword evidence="3" id="KW-0804">Transcription</keyword>
<dbReference type="SUPFAM" id="SSF46785">
    <property type="entry name" value="Winged helix' DNA-binding domain"/>
    <property type="match status" value="1"/>
</dbReference>
<dbReference type="PANTHER" id="PTHR44846:SF17">
    <property type="entry name" value="GNTR-FAMILY TRANSCRIPTIONAL REGULATOR"/>
    <property type="match status" value="1"/>
</dbReference>
<evidence type="ECO:0000256" key="1">
    <source>
        <dbReference type="ARBA" id="ARBA00023015"/>
    </source>
</evidence>
<keyword evidence="2" id="KW-0238">DNA-binding</keyword>
<dbReference type="InterPro" id="IPR050679">
    <property type="entry name" value="Bact_HTH_transcr_reg"/>
</dbReference>
<dbReference type="EMBL" id="JAYWVC010000718">
    <property type="protein sequence ID" value="MED7829095.1"/>
    <property type="molecule type" value="Genomic_DNA"/>
</dbReference>
<dbReference type="Proteomes" id="UP001333996">
    <property type="component" value="Unassembled WGS sequence"/>
</dbReference>
<dbReference type="InterPro" id="IPR036390">
    <property type="entry name" value="WH_DNA-bd_sf"/>
</dbReference>
<dbReference type="PROSITE" id="PS50949">
    <property type="entry name" value="HTH_GNTR"/>
    <property type="match status" value="1"/>
</dbReference>
<name>A0ABU7FYL7_9ACTN</name>
<reference evidence="5" key="1">
    <citation type="submission" date="2024-01" db="EMBL/GenBank/DDBJ databases">
        <title>First draft genome sequence data of TA4-1, the type strain of Gram-positive actinobacterium Streptomyces chiangmaiensis.</title>
        <authorList>
            <person name="Yasawong M."/>
            <person name="Nantapong N."/>
        </authorList>
    </citation>
    <scope>NUCLEOTIDE SEQUENCE</scope>
    <source>
        <strain evidence="5">TA4-1</strain>
    </source>
</reference>
<evidence type="ECO:0000256" key="2">
    <source>
        <dbReference type="ARBA" id="ARBA00023125"/>
    </source>
</evidence>
<dbReference type="PRINTS" id="PR00035">
    <property type="entry name" value="HTHGNTR"/>
</dbReference>
<evidence type="ECO:0000313" key="6">
    <source>
        <dbReference type="Proteomes" id="UP001333996"/>
    </source>
</evidence>
<accession>A0ABU7FYL7</accession>
<keyword evidence="1" id="KW-0805">Transcription regulation</keyword>
<gene>
    <name evidence="5" type="ORF">VXC91_46610</name>
</gene>
<evidence type="ECO:0000256" key="3">
    <source>
        <dbReference type="ARBA" id="ARBA00023163"/>
    </source>
</evidence>
<feature type="domain" description="HTH gntR-type" evidence="4">
    <location>
        <begin position="2"/>
        <end position="70"/>
    </location>
</feature>
<dbReference type="Pfam" id="PF00392">
    <property type="entry name" value="GntR"/>
    <property type="match status" value="1"/>
</dbReference>
<comment type="caution">
    <text evidence="5">The sequence shown here is derived from an EMBL/GenBank/DDBJ whole genome shotgun (WGS) entry which is preliminary data.</text>
</comment>
<dbReference type="InterPro" id="IPR036388">
    <property type="entry name" value="WH-like_DNA-bd_sf"/>
</dbReference>
<dbReference type="InterPro" id="IPR000524">
    <property type="entry name" value="Tscrpt_reg_HTH_GntR"/>
</dbReference>
<dbReference type="SMART" id="SM00345">
    <property type="entry name" value="HTH_GNTR"/>
    <property type="match status" value="1"/>
</dbReference>
<evidence type="ECO:0000313" key="5">
    <source>
        <dbReference type="EMBL" id="MED7829095.1"/>
    </source>
</evidence>
<organism evidence="5 6">
    <name type="scientific">Streptomyces chiangmaiensis</name>
    <dbReference type="NCBI Taxonomy" id="766497"/>
    <lineage>
        <taxon>Bacteria</taxon>
        <taxon>Bacillati</taxon>
        <taxon>Actinomycetota</taxon>
        <taxon>Actinomycetes</taxon>
        <taxon>Kitasatosporales</taxon>
        <taxon>Streptomycetaceae</taxon>
        <taxon>Streptomyces</taxon>
    </lineage>
</organism>
<keyword evidence="6" id="KW-1185">Reference proteome</keyword>